<feature type="transmembrane region" description="Helical" evidence="1">
    <location>
        <begin position="337"/>
        <end position="357"/>
    </location>
</feature>
<keyword evidence="1" id="KW-0472">Membrane</keyword>
<dbReference type="OrthoDB" id="7718910at2759"/>
<name>A0A9Q0S6Q2_9DIPT</name>
<evidence type="ECO:0000313" key="2">
    <source>
        <dbReference type="EMBL" id="KAJ6647289.1"/>
    </source>
</evidence>
<keyword evidence="1" id="KW-0812">Transmembrane</keyword>
<dbReference type="Proteomes" id="UP001151699">
    <property type="component" value="Chromosome A"/>
</dbReference>
<evidence type="ECO:0000256" key="1">
    <source>
        <dbReference type="SAM" id="Phobius"/>
    </source>
</evidence>
<dbReference type="AlphaFoldDB" id="A0A9Q0S6Q2"/>
<accession>A0A9Q0S6Q2</accession>
<gene>
    <name evidence="2" type="ORF">Bhyg_02511</name>
</gene>
<keyword evidence="3" id="KW-1185">Reference proteome</keyword>
<protein>
    <submittedName>
        <fullName evidence="2">Uncharacterized protein</fullName>
    </submittedName>
</protein>
<comment type="caution">
    <text evidence="2">The sequence shown here is derived from an EMBL/GenBank/DDBJ whole genome shotgun (WGS) entry which is preliminary data.</text>
</comment>
<keyword evidence="1" id="KW-1133">Transmembrane helix</keyword>
<organism evidence="2 3">
    <name type="scientific">Pseudolycoriella hygida</name>
    <dbReference type="NCBI Taxonomy" id="35572"/>
    <lineage>
        <taxon>Eukaryota</taxon>
        <taxon>Metazoa</taxon>
        <taxon>Ecdysozoa</taxon>
        <taxon>Arthropoda</taxon>
        <taxon>Hexapoda</taxon>
        <taxon>Insecta</taxon>
        <taxon>Pterygota</taxon>
        <taxon>Neoptera</taxon>
        <taxon>Endopterygota</taxon>
        <taxon>Diptera</taxon>
        <taxon>Nematocera</taxon>
        <taxon>Sciaroidea</taxon>
        <taxon>Sciaridae</taxon>
        <taxon>Pseudolycoriella</taxon>
    </lineage>
</organism>
<evidence type="ECO:0000313" key="3">
    <source>
        <dbReference type="Proteomes" id="UP001151699"/>
    </source>
</evidence>
<reference evidence="2" key="1">
    <citation type="submission" date="2022-07" db="EMBL/GenBank/DDBJ databases">
        <authorList>
            <person name="Trinca V."/>
            <person name="Uliana J.V.C."/>
            <person name="Torres T.T."/>
            <person name="Ward R.J."/>
            <person name="Monesi N."/>
        </authorList>
    </citation>
    <scope>NUCLEOTIDE SEQUENCE</scope>
    <source>
        <strain evidence="2">HSMRA1968</strain>
        <tissue evidence="2">Whole embryos</tissue>
    </source>
</reference>
<sequence length="383" mass="43074">MWRRMEIYHNELITSVTETEKAAYSVSVVSNESNVCALEAITIFDDQNDLLRRLCQLSASSSLNVVTIQNGVVKSDLTLSTLCTEGSKGLLSWISWQDFIEKVRPLLSVDNLPQLVVRNSSIGSASEADPFSEVLIEMLPINYKLIDMKRSAWNNITFIETVSLGDSKLDNPSDVEKHIEGEIIYSFPIESNVTFLSNYPIKGLPVEMSDGPDDGKHFIVGSGFAYVFSSTFPFERLVPASKALHVSLKGTFGIHEYDIEGRIISIFGKNTDGSTIEESHVISARVVSLETYDIKESFSFEDYAETTTEEDKPTTLEELPIAIPHISEPLYPGFRKYFYVACFLMSALILVVFTDIMNSNLVVFEADLKLFFFLIKCQYFRKT</sequence>
<dbReference type="EMBL" id="WJQU01000001">
    <property type="protein sequence ID" value="KAJ6647289.1"/>
    <property type="molecule type" value="Genomic_DNA"/>
</dbReference>
<proteinExistence type="predicted"/>